<name>A0A183U2V6_TOXCA</name>
<keyword evidence="2" id="KW-1185">Reference proteome</keyword>
<sequence>MCSVLAKTTIIMEYGVLEEVLKRASSALAEALCGMPTRMRRHSVRNKTGLFAARPVYAGYAYRRYHDTR</sequence>
<reference evidence="1 2" key="2">
    <citation type="submission" date="2018-11" db="EMBL/GenBank/DDBJ databases">
        <authorList>
            <consortium name="Pathogen Informatics"/>
        </authorList>
    </citation>
    <scope>NUCLEOTIDE SEQUENCE [LARGE SCALE GENOMIC DNA]</scope>
</reference>
<dbReference type="WBParaSite" id="TCNE_0000282601-mRNA-1">
    <property type="protein sequence ID" value="TCNE_0000282601-mRNA-1"/>
    <property type="gene ID" value="TCNE_0000282601"/>
</dbReference>
<dbReference type="AlphaFoldDB" id="A0A183U2V6"/>
<organism evidence="2 3">
    <name type="scientific">Toxocara canis</name>
    <name type="common">Canine roundworm</name>
    <dbReference type="NCBI Taxonomy" id="6265"/>
    <lineage>
        <taxon>Eukaryota</taxon>
        <taxon>Metazoa</taxon>
        <taxon>Ecdysozoa</taxon>
        <taxon>Nematoda</taxon>
        <taxon>Chromadorea</taxon>
        <taxon>Rhabditida</taxon>
        <taxon>Spirurina</taxon>
        <taxon>Ascaridomorpha</taxon>
        <taxon>Ascaridoidea</taxon>
        <taxon>Toxocaridae</taxon>
        <taxon>Toxocara</taxon>
    </lineage>
</organism>
<evidence type="ECO:0000313" key="1">
    <source>
        <dbReference type="EMBL" id="VDM28543.1"/>
    </source>
</evidence>
<proteinExistence type="predicted"/>
<dbReference type="EMBL" id="UYWY01003105">
    <property type="protein sequence ID" value="VDM28543.1"/>
    <property type="molecule type" value="Genomic_DNA"/>
</dbReference>
<accession>A0A183U2V6</accession>
<evidence type="ECO:0000313" key="2">
    <source>
        <dbReference type="Proteomes" id="UP000050794"/>
    </source>
</evidence>
<reference evidence="3" key="1">
    <citation type="submission" date="2016-06" db="UniProtKB">
        <authorList>
            <consortium name="WormBaseParasite"/>
        </authorList>
    </citation>
    <scope>IDENTIFICATION</scope>
</reference>
<protein>
    <submittedName>
        <fullName evidence="3">Transposase</fullName>
    </submittedName>
</protein>
<evidence type="ECO:0000313" key="3">
    <source>
        <dbReference type="WBParaSite" id="TCNE_0000282601-mRNA-1"/>
    </source>
</evidence>
<dbReference type="Proteomes" id="UP000050794">
    <property type="component" value="Unassembled WGS sequence"/>
</dbReference>
<gene>
    <name evidence="1" type="ORF">TCNE_LOCUS2826</name>
</gene>